<proteinExistence type="predicted"/>
<gene>
    <name evidence="1" type="ORF">Amon02_000743500</name>
</gene>
<dbReference type="Proteomes" id="UP001165064">
    <property type="component" value="Unassembled WGS sequence"/>
</dbReference>
<dbReference type="EMBL" id="BSXS01006180">
    <property type="protein sequence ID" value="GME85177.1"/>
    <property type="molecule type" value="Genomic_DNA"/>
</dbReference>
<accession>A0ACB5TCH2</accession>
<protein>
    <submittedName>
        <fullName evidence="1">Unnamed protein product</fullName>
    </submittedName>
</protein>
<organism evidence="1 2">
    <name type="scientific">Ambrosiozyma monospora</name>
    <name type="common">Yeast</name>
    <name type="synonym">Endomycopsis monosporus</name>
    <dbReference type="NCBI Taxonomy" id="43982"/>
    <lineage>
        <taxon>Eukaryota</taxon>
        <taxon>Fungi</taxon>
        <taxon>Dikarya</taxon>
        <taxon>Ascomycota</taxon>
        <taxon>Saccharomycotina</taxon>
        <taxon>Pichiomycetes</taxon>
        <taxon>Pichiales</taxon>
        <taxon>Pichiaceae</taxon>
        <taxon>Ambrosiozyma</taxon>
    </lineage>
</organism>
<name>A0ACB5TCH2_AMBMO</name>
<reference evidence="1" key="1">
    <citation type="submission" date="2023-04" db="EMBL/GenBank/DDBJ databases">
        <title>Ambrosiozyma monospora NBRC 10751.</title>
        <authorList>
            <person name="Ichikawa N."/>
            <person name="Sato H."/>
            <person name="Tonouchi N."/>
        </authorList>
    </citation>
    <scope>NUCLEOTIDE SEQUENCE</scope>
    <source>
        <strain evidence="1">NBRC 10751</strain>
    </source>
</reference>
<keyword evidence="2" id="KW-1185">Reference proteome</keyword>
<evidence type="ECO:0000313" key="1">
    <source>
        <dbReference type="EMBL" id="GME85177.1"/>
    </source>
</evidence>
<evidence type="ECO:0000313" key="2">
    <source>
        <dbReference type="Proteomes" id="UP001165064"/>
    </source>
</evidence>
<sequence length="394" mass="45379">MTIVLSSFVKEVIKLPTEVQFIIIKFVILDHLKTTFFAFPDEQKLTNPFFASSEDTNLELFENQLYYLLHYLTALMGAHAVLDNILAKIIEELTFDHSIFESKKLNKFVDFVLNKSIKIHLRAPFGIKLDKLGFELLCHGCCEYTSTVNIDTALVLHDDNDFKFITFLECHYFHLLDDLFKVTENLKLLENLKGLKISITSSNMDWLNDEIIEKLIAWRSECGENEQKRVVLSFRLDYFASDPLFASMFVSKLADLNKNGDFEILYTGMWASESLSSHLLVSSYHDDITLFELLDLMNPLDFSALEQLAQISKDTEKKMALVKEDTIEDRDEINFMATKEGNDFTSIWMQRTNSDFFFGYACSLKDLTLSVCNISYECLNSLPDTLLTLAMEAQ</sequence>
<comment type="caution">
    <text evidence="1">The sequence shown here is derived from an EMBL/GenBank/DDBJ whole genome shotgun (WGS) entry which is preliminary data.</text>
</comment>